<dbReference type="WBParaSite" id="ACRNAN_scaffold3504.g17226.t1">
    <property type="protein sequence ID" value="ACRNAN_scaffold3504.g17226.t1"/>
    <property type="gene ID" value="ACRNAN_scaffold3504.g17226"/>
</dbReference>
<evidence type="ECO:0000313" key="3">
    <source>
        <dbReference type="WBParaSite" id="ACRNAN_scaffold3504.g17226.t1"/>
    </source>
</evidence>
<keyword evidence="2" id="KW-1185">Reference proteome</keyword>
<evidence type="ECO:0000313" key="2">
    <source>
        <dbReference type="Proteomes" id="UP000887540"/>
    </source>
</evidence>
<reference evidence="3" key="1">
    <citation type="submission" date="2022-11" db="UniProtKB">
        <authorList>
            <consortium name="WormBaseParasite"/>
        </authorList>
    </citation>
    <scope>IDENTIFICATION</scope>
</reference>
<feature type="compositionally biased region" description="Polar residues" evidence="1">
    <location>
        <begin position="13"/>
        <end position="37"/>
    </location>
</feature>
<dbReference type="Proteomes" id="UP000887540">
    <property type="component" value="Unplaced"/>
</dbReference>
<organism evidence="2 3">
    <name type="scientific">Acrobeloides nanus</name>
    <dbReference type="NCBI Taxonomy" id="290746"/>
    <lineage>
        <taxon>Eukaryota</taxon>
        <taxon>Metazoa</taxon>
        <taxon>Ecdysozoa</taxon>
        <taxon>Nematoda</taxon>
        <taxon>Chromadorea</taxon>
        <taxon>Rhabditida</taxon>
        <taxon>Tylenchina</taxon>
        <taxon>Cephalobomorpha</taxon>
        <taxon>Cephaloboidea</taxon>
        <taxon>Cephalobidae</taxon>
        <taxon>Acrobeloides</taxon>
    </lineage>
</organism>
<evidence type="ECO:0000256" key="1">
    <source>
        <dbReference type="SAM" id="MobiDB-lite"/>
    </source>
</evidence>
<sequence>KADAESKKIEAETPSTTKAETPTAANMQRRMSQTVSQ</sequence>
<dbReference type="AlphaFoldDB" id="A0A914DR45"/>
<accession>A0A914DR45</accession>
<name>A0A914DR45_9BILA</name>
<proteinExistence type="predicted"/>
<protein>
    <submittedName>
        <fullName evidence="3">Uncharacterized protein</fullName>
    </submittedName>
</protein>
<feature type="compositionally biased region" description="Basic and acidic residues" evidence="1">
    <location>
        <begin position="1"/>
        <end position="11"/>
    </location>
</feature>
<feature type="region of interest" description="Disordered" evidence="1">
    <location>
        <begin position="1"/>
        <end position="37"/>
    </location>
</feature>